<gene>
    <name evidence="3" type="ORF">MtrunA17_Chr2g0285631</name>
</gene>
<dbReference type="EMBL" id="PSQE01000002">
    <property type="protein sequence ID" value="RHN72247.1"/>
    <property type="molecule type" value="Genomic_DNA"/>
</dbReference>
<feature type="domain" description="F-box" evidence="2">
    <location>
        <begin position="26"/>
        <end position="73"/>
    </location>
</feature>
<feature type="region of interest" description="Disordered" evidence="1">
    <location>
        <begin position="1"/>
        <end position="20"/>
    </location>
</feature>
<dbReference type="OrthoDB" id="2095648at2759"/>
<dbReference type="InterPro" id="IPR036047">
    <property type="entry name" value="F-box-like_dom_sf"/>
</dbReference>
<dbReference type="SUPFAM" id="SSF81383">
    <property type="entry name" value="F-box domain"/>
    <property type="match status" value="1"/>
</dbReference>
<name>A0A396JAS0_MEDTR</name>
<evidence type="ECO:0000313" key="3">
    <source>
        <dbReference type="EMBL" id="RHN72247.1"/>
    </source>
</evidence>
<accession>A0A396JAS0</accession>
<sequence>MELLPPPPSSSATSSSNSMPILDSRERNWLDLPRDAVLSIFQKLPTIDILIRTPRVCTTWRKISKDPFLYRTIDMFDLGYIRYLECLCHRAIDYSCGQIIHININYFCTNDLLRHIADNASHLRRLHLACCYRVTDEVLCEVAEKFSHLEELDICISGLAICPLKAIGRCCPRLKTLEFRIIERGNPSDDDEEAFDIELNMHGFRRLQLFRDEITNKGLLAILDGCPHLEYLYMRQGFW</sequence>
<dbReference type="PANTHER" id="PTHR38926">
    <property type="entry name" value="F-BOX DOMAIN CONTAINING PROTEIN, EXPRESSED"/>
    <property type="match status" value="1"/>
</dbReference>
<dbReference type="SUPFAM" id="SSF52047">
    <property type="entry name" value="RNI-like"/>
    <property type="match status" value="1"/>
</dbReference>
<dbReference type="Pfam" id="PF00646">
    <property type="entry name" value="F-box"/>
    <property type="match status" value="1"/>
</dbReference>
<dbReference type="PROSITE" id="PS50181">
    <property type="entry name" value="FBOX"/>
    <property type="match status" value="1"/>
</dbReference>
<evidence type="ECO:0000313" key="4">
    <source>
        <dbReference type="Proteomes" id="UP000265566"/>
    </source>
</evidence>
<dbReference type="Gramene" id="rna7939">
    <property type="protein sequence ID" value="RHN72247.1"/>
    <property type="gene ID" value="gene7939"/>
</dbReference>
<protein>
    <submittedName>
        <fullName evidence="3">Putative F-box domain, leucine-rich repeat domain, L domain-containing protein</fullName>
    </submittedName>
</protein>
<proteinExistence type="predicted"/>
<dbReference type="Proteomes" id="UP000265566">
    <property type="component" value="Chromosome 2"/>
</dbReference>
<dbReference type="InterPro" id="IPR001810">
    <property type="entry name" value="F-box_dom"/>
</dbReference>
<dbReference type="CDD" id="cd22164">
    <property type="entry name" value="F-box_AtSKIP19-like"/>
    <property type="match status" value="1"/>
</dbReference>
<comment type="caution">
    <text evidence="3">The sequence shown here is derived from an EMBL/GenBank/DDBJ whole genome shotgun (WGS) entry which is preliminary data.</text>
</comment>
<dbReference type="AlphaFoldDB" id="A0A396JAS0"/>
<organism evidence="3 4">
    <name type="scientific">Medicago truncatula</name>
    <name type="common">Barrel medic</name>
    <name type="synonym">Medicago tribuloides</name>
    <dbReference type="NCBI Taxonomy" id="3880"/>
    <lineage>
        <taxon>Eukaryota</taxon>
        <taxon>Viridiplantae</taxon>
        <taxon>Streptophyta</taxon>
        <taxon>Embryophyta</taxon>
        <taxon>Tracheophyta</taxon>
        <taxon>Spermatophyta</taxon>
        <taxon>Magnoliopsida</taxon>
        <taxon>eudicotyledons</taxon>
        <taxon>Gunneridae</taxon>
        <taxon>Pentapetalae</taxon>
        <taxon>rosids</taxon>
        <taxon>fabids</taxon>
        <taxon>Fabales</taxon>
        <taxon>Fabaceae</taxon>
        <taxon>Papilionoideae</taxon>
        <taxon>50 kb inversion clade</taxon>
        <taxon>NPAAA clade</taxon>
        <taxon>Hologalegina</taxon>
        <taxon>IRL clade</taxon>
        <taxon>Trifolieae</taxon>
        <taxon>Medicago</taxon>
    </lineage>
</organism>
<dbReference type="InterPro" id="IPR032675">
    <property type="entry name" value="LRR_dom_sf"/>
</dbReference>
<reference evidence="4" key="1">
    <citation type="journal article" date="2018" name="Nat. Plants">
        <title>Whole-genome landscape of Medicago truncatula symbiotic genes.</title>
        <authorList>
            <person name="Pecrix Y."/>
            <person name="Staton S.E."/>
            <person name="Sallet E."/>
            <person name="Lelandais-Briere C."/>
            <person name="Moreau S."/>
            <person name="Carrere S."/>
            <person name="Blein T."/>
            <person name="Jardinaud M.F."/>
            <person name="Latrasse D."/>
            <person name="Zouine M."/>
            <person name="Zahm M."/>
            <person name="Kreplak J."/>
            <person name="Mayjonade B."/>
            <person name="Satge C."/>
            <person name="Perez M."/>
            <person name="Cauet S."/>
            <person name="Marande W."/>
            <person name="Chantry-Darmon C."/>
            <person name="Lopez-Roques C."/>
            <person name="Bouchez O."/>
            <person name="Berard A."/>
            <person name="Debelle F."/>
            <person name="Munos S."/>
            <person name="Bendahmane A."/>
            <person name="Berges H."/>
            <person name="Niebel A."/>
            <person name="Buitink J."/>
            <person name="Frugier F."/>
            <person name="Benhamed M."/>
            <person name="Crespi M."/>
            <person name="Gouzy J."/>
            <person name="Gamas P."/>
        </authorList>
    </citation>
    <scope>NUCLEOTIDE SEQUENCE [LARGE SCALE GENOMIC DNA]</scope>
    <source>
        <strain evidence="4">cv. Jemalong A17</strain>
    </source>
</reference>
<feature type="compositionally biased region" description="Low complexity" evidence="1">
    <location>
        <begin position="10"/>
        <end position="20"/>
    </location>
</feature>
<dbReference type="PANTHER" id="PTHR38926:SF65">
    <property type="entry name" value="F-BOX_LRR PROTEIN"/>
    <property type="match status" value="1"/>
</dbReference>
<evidence type="ECO:0000259" key="2">
    <source>
        <dbReference type="PROSITE" id="PS50181"/>
    </source>
</evidence>
<dbReference type="Gene3D" id="3.80.10.10">
    <property type="entry name" value="Ribonuclease Inhibitor"/>
    <property type="match status" value="1"/>
</dbReference>
<evidence type="ECO:0000256" key="1">
    <source>
        <dbReference type="SAM" id="MobiDB-lite"/>
    </source>
</evidence>